<dbReference type="InterPro" id="IPR036271">
    <property type="entry name" value="Tet_transcr_reg_TetR-rel_C_sf"/>
</dbReference>
<dbReference type="AlphaFoldDB" id="A0A939LNQ7"/>
<dbReference type="InterPro" id="IPR050109">
    <property type="entry name" value="HTH-type_TetR-like_transc_reg"/>
</dbReference>
<feature type="domain" description="HTH tetR-type" evidence="6">
    <location>
        <begin position="24"/>
        <end position="82"/>
    </location>
</feature>
<evidence type="ECO:0000313" key="8">
    <source>
        <dbReference type="Proteomes" id="UP000664209"/>
    </source>
</evidence>
<dbReference type="Pfam" id="PF16859">
    <property type="entry name" value="TetR_C_11"/>
    <property type="match status" value="1"/>
</dbReference>
<evidence type="ECO:0000256" key="3">
    <source>
        <dbReference type="ARBA" id="ARBA00023163"/>
    </source>
</evidence>
<dbReference type="Gene3D" id="1.10.10.60">
    <property type="entry name" value="Homeodomain-like"/>
    <property type="match status" value="1"/>
</dbReference>
<dbReference type="SUPFAM" id="SSF46689">
    <property type="entry name" value="Homeodomain-like"/>
    <property type="match status" value="1"/>
</dbReference>
<evidence type="ECO:0000313" key="7">
    <source>
        <dbReference type="EMBL" id="MBO1751446.1"/>
    </source>
</evidence>
<evidence type="ECO:0000259" key="6">
    <source>
        <dbReference type="PROSITE" id="PS50977"/>
    </source>
</evidence>
<dbReference type="PANTHER" id="PTHR30055:SF148">
    <property type="entry name" value="TETR-FAMILY TRANSCRIPTIONAL REGULATOR"/>
    <property type="match status" value="1"/>
</dbReference>
<dbReference type="SUPFAM" id="SSF48498">
    <property type="entry name" value="Tetracyclin repressor-like, C-terminal domain"/>
    <property type="match status" value="1"/>
</dbReference>
<evidence type="ECO:0000256" key="1">
    <source>
        <dbReference type="ARBA" id="ARBA00023015"/>
    </source>
</evidence>
<keyword evidence="2 4" id="KW-0238">DNA-binding</keyword>
<dbReference type="InterPro" id="IPR009057">
    <property type="entry name" value="Homeodomain-like_sf"/>
</dbReference>
<dbReference type="Pfam" id="PF00440">
    <property type="entry name" value="TetR_N"/>
    <property type="match status" value="1"/>
</dbReference>
<dbReference type="PROSITE" id="PS50977">
    <property type="entry name" value="HTH_TETR_2"/>
    <property type="match status" value="1"/>
</dbReference>
<reference evidence="7" key="1">
    <citation type="submission" date="2021-03" db="EMBL/GenBank/DDBJ databases">
        <title>Actinotalea soli sp. nov., isolated from soil.</title>
        <authorList>
            <person name="Ping W."/>
            <person name="Zhang J."/>
        </authorList>
    </citation>
    <scope>NUCLEOTIDE SEQUENCE</scope>
    <source>
        <strain evidence="7">BY-33</strain>
    </source>
</reference>
<name>A0A939LNQ7_9CELL</name>
<feature type="DNA-binding region" description="H-T-H motif" evidence="4">
    <location>
        <begin position="45"/>
        <end position="64"/>
    </location>
</feature>
<dbReference type="InterPro" id="IPR001647">
    <property type="entry name" value="HTH_TetR"/>
</dbReference>
<keyword evidence="8" id="KW-1185">Reference proteome</keyword>
<proteinExistence type="predicted"/>
<dbReference type="GO" id="GO:0003700">
    <property type="term" value="F:DNA-binding transcription factor activity"/>
    <property type="evidence" value="ECO:0007669"/>
    <property type="project" value="TreeGrafter"/>
</dbReference>
<dbReference type="EMBL" id="JAGEMK010000002">
    <property type="protein sequence ID" value="MBO1751446.1"/>
    <property type="molecule type" value="Genomic_DNA"/>
</dbReference>
<dbReference type="Proteomes" id="UP000664209">
    <property type="component" value="Unassembled WGS sequence"/>
</dbReference>
<dbReference type="PANTHER" id="PTHR30055">
    <property type="entry name" value="HTH-TYPE TRANSCRIPTIONAL REGULATOR RUTR"/>
    <property type="match status" value="1"/>
</dbReference>
<evidence type="ECO:0000256" key="5">
    <source>
        <dbReference type="SAM" id="MobiDB-lite"/>
    </source>
</evidence>
<dbReference type="Gene3D" id="1.10.357.10">
    <property type="entry name" value="Tetracycline Repressor, domain 2"/>
    <property type="match status" value="1"/>
</dbReference>
<accession>A0A939LNQ7</accession>
<comment type="caution">
    <text evidence="7">The sequence shown here is derived from an EMBL/GenBank/DDBJ whole genome shotgun (WGS) entry which is preliminary data.</text>
</comment>
<evidence type="ECO:0000256" key="2">
    <source>
        <dbReference type="ARBA" id="ARBA00023125"/>
    </source>
</evidence>
<dbReference type="GO" id="GO:0000976">
    <property type="term" value="F:transcription cis-regulatory region binding"/>
    <property type="evidence" value="ECO:0007669"/>
    <property type="project" value="TreeGrafter"/>
</dbReference>
<sequence>MTTDTAGTRTPDLPAARPGRPRTEGHDERILDAALALVDRDEAVTVSAVVALSGVSRAALYRRWPSMNDLIAAALDRGRADIVIDTSGDVKEAIVGVMFHHQVASRGGGFSERRFRRRLALVMENRELQQAYWTSHVSRRRVAIASALQVAVDRGQLRGDLDLEACIDAINGVYYYQAVVRGSSLDDRETLRRCREAFEVVWRGMSAGEG</sequence>
<protein>
    <submittedName>
        <fullName evidence="7">TetR/AcrR family transcriptional regulator</fullName>
    </submittedName>
</protein>
<organism evidence="7 8">
    <name type="scientific">Actinotalea soli</name>
    <dbReference type="NCBI Taxonomy" id="2819234"/>
    <lineage>
        <taxon>Bacteria</taxon>
        <taxon>Bacillati</taxon>
        <taxon>Actinomycetota</taxon>
        <taxon>Actinomycetes</taxon>
        <taxon>Micrococcales</taxon>
        <taxon>Cellulomonadaceae</taxon>
        <taxon>Actinotalea</taxon>
    </lineage>
</organism>
<evidence type="ECO:0000256" key="4">
    <source>
        <dbReference type="PROSITE-ProRule" id="PRU00335"/>
    </source>
</evidence>
<gene>
    <name evidence="7" type="ORF">J4G33_06475</name>
</gene>
<keyword evidence="3" id="KW-0804">Transcription</keyword>
<dbReference type="InterPro" id="IPR011075">
    <property type="entry name" value="TetR_C"/>
</dbReference>
<dbReference type="RefSeq" id="WP_208055103.1">
    <property type="nucleotide sequence ID" value="NZ_JAGEMK010000002.1"/>
</dbReference>
<feature type="region of interest" description="Disordered" evidence="5">
    <location>
        <begin position="1"/>
        <end position="26"/>
    </location>
</feature>
<keyword evidence="1" id="KW-0805">Transcription regulation</keyword>